<organism evidence="2 3">
    <name type="scientific">Candidatus Methanoperedens nitratireducens</name>
    <dbReference type="NCBI Taxonomy" id="1392998"/>
    <lineage>
        <taxon>Archaea</taxon>
        <taxon>Methanobacteriati</taxon>
        <taxon>Methanobacteriota</taxon>
        <taxon>Stenosarchaea group</taxon>
        <taxon>Methanomicrobia</taxon>
        <taxon>Methanosarcinales</taxon>
        <taxon>ANME-2 cluster</taxon>
        <taxon>Candidatus Methanoperedentaceae</taxon>
        <taxon>Candidatus Methanoperedens</taxon>
    </lineage>
</organism>
<dbReference type="OrthoDB" id="146650at2157"/>
<evidence type="ECO:0000259" key="1">
    <source>
        <dbReference type="Pfam" id="PF10593"/>
    </source>
</evidence>
<keyword evidence="2" id="KW-0540">Nuclease</keyword>
<dbReference type="GO" id="GO:0004519">
    <property type="term" value="F:endonuclease activity"/>
    <property type="evidence" value="ECO:0007669"/>
    <property type="project" value="UniProtKB-KW"/>
</dbReference>
<proteinExistence type="predicted"/>
<sequence length="914" mass="104120">MIDYDKARQLVMVMLKGEQKISREVIREKVQIVQNMVSSENPTGSIDWEMLIKDIESRCNVWIGTGTVLDYREDHKPWLPDRRSQIQWKFWKRYERYLEEEKGWSDKTVIRLGEFTDQILERLENPQRLGKWDRRGMVVGQVQSGKTANYTGLICKAVDAGYKLIIVLAGQHKSLRSQTQLRLDAEFLGFDTQLNRAFNQENLRIGVGRLTGEEFLTVHSLTSNADNGDFNKKVAIQVGVIPGGGDPVLLVVKKNKSVLSNLLNWAVSVRGEKDIENGKKIVKGIPLLVIDDEADNASINTNPIPLDENGKMLEDYDVTAINGMIRQLLDSFEKTAYVGYTATPFANIFIFPQGETDRHGKDLFPESFIINLPAPSNYIGPAKVFGIYEDDAGVESEKGLPIIRPVDDFKTFIPDNHRKDYIPPGLPNSLRRAIRAFILSCATRMVRGQEKNHNSMLVHVTRYTDVQKKLADLISEELTFLRRRLEYGDGNTSEPLIAELEDLWREDYLETTRRVKEQISDPLIKDIDWNDVKQSLYRAADKIQLKIINGTARDVLDYRDHPNGLSVIVIGGDKLSRGLTLEGLTVSYYLRASRMYDTLMQMGRWFGYRPGYIDLCRLYTSEELVTWYRHITLASEELRNDFDYMAALGGTPKDYGLRVRTHPEGLFITAVNKMRTGTEMELSYDGHLIETVVFHTDRTTVESNYNVVDGFIRERGSCSGNNGRKIWRDIPSTVITQLLRGIIVHPESRKANPEILRQYIEAQMENNELNRWTVALISNTKPKAKTDRIGGHNVGLVLRTNADEKCEKYSMTKGHLISPTDEMIDLSEEQIIRAKEKMKEKTGKSPEIPSGGYIRGVRSPENGLLLIYPLDPEPAGTSKPVMGFAFSFPESSSARKIKYRVNNVYWEQEFGGHD</sequence>
<dbReference type="Proteomes" id="UP000218615">
    <property type="component" value="Unassembled WGS sequence"/>
</dbReference>
<dbReference type="InterPro" id="IPR018310">
    <property type="entry name" value="Put_endonuclease_Z1-dom"/>
</dbReference>
<feature type="domain" description="Putative endonuclease Z1" evidence="1">
    <location>
        <begin position="429"/>
        <end position="665"/>
    </location>
</feature>
<dbReference type="RefSeq" id="WP_096204733.1">
    <property type="nucleotide sequence ID" value="NZ_FZMP01000090.1"/>
</dbReference>
<evidence type="ECO:0000313" key="2">
    <source>
        <dbReference type="EMBL" id="SNQ60393.1"/>
    </source>
</evidence>
<dbReference type="Pfam" id="PF10593">
    <property type="entry name" value="Z1"/>
    <property type="match status" value="1"/>
</dbReference>
<dbReference type="AlphaFoldDB" id="A0A284VMF3"/>
<dbReference type="EMBL" id="FZMP01000090">
    <property type="protein sequence ID" value="SNQ60393.1"/>
    <property type="molecule type" value="Genomic_DNA"/>
</dbReference>
<keyword evidence="2" id="KW-0378">Hydrolase</keyword>
<keyword evidence="2" id="KW-0255">Endonuclease</keyword>
<evidence type="ECO:0000313" key="3">
    <source>
        <dbReference type="Proteomes" id="UP000218615"/>
    </source>
</evidence>
<gene>
    <name evidence="2" type="ORF">MNV_180025</name>
</gene>
<accession>A0A284VMF3</accession>
<keyword evidence="3" id="KW-1185">Reference proteome</keyword>
<protein>
    <submittedName>
        <fullName evidence="2">Putative endonuclease, Z1 domain protein</fullName>
    </submittedName>
</protein>
<name>A0A284VMF3_9EURY</name>
<reference evidence="3" key="1">
    <citation type="submission" date="2017-06" db="EMBL/GenBank/DDBJ databases">
        <authorList>
            <person name="Cremers G."/>
        </authorList>
    </citation>
    <scope>NUCLEOTIDE SEQUENCE [LARGE SCALE GENOMIC DNA]</scope>
</reference>